<keyword evidence="7" id="KW-0175">Coiled coil</keyword>
<dbReference type="Proteomes" id="UP001140206">
    <property type="component" value="Chromosome 5"/>
</dbReference>
<dbReference type="Gene3D" id="1.10.8.430">
    <property type="entry name" value="Helical domain of apoptotic protease-activating factors"/>
    <property type="match status" value="1"/>
</dbReference>
<dbReference type="GO" id="GO:0006952">
    <property type="term" value="P:defense response"/>
    <property type="evidence" value="ECO:0007669"/>
    <property type="project" value="UniProtKB-KW"/>
</dbReference>
<dbReference type="PRINTS" id="PR00364">
    <property type="entry name" value="DISEASERSIST"/>
</dbReference>
<comment type="caution">
    <text evidence="12">The sequence shown here is derived from an EMBL/GenBank/DDBJ whole genome shotgun (WGS) entry which is preliminary data.</text>
</comment>
<dbReference type="EMBL" id="JAMFTS010000005">
    <property type="protein sequence ID" value="KAJ4748806.1"/>
    <property type="molecule type" value="Genomic_DNA"/>
</dbReference>
<dbReference type="InterPro" id="IPR027417">
    <property type="entry name" value="P-loop_NTPase"/>
</dbReference>
<evidence type="ECO:0000256" key="3">
    <source>
        <dbReference type="ARBA" id="ARBA00022737"/>
    </source>
</evidence>
<reference evidence="12" key="1">
    <citation type="submission" date="2022-08" db="EMBL/GenBank/DDBJ databases">
        <authorList>
            <person name="Marques A."/>
        </authorList>
    </citation>
    <scope>NUCLEOTIDE SEQUENCE</scope>
    <source>
        <strain evidence="12">RhyPub2mFocal</strain>
        <tissue evidence="12">Leaves</tissue>
    </source>
</reference>
<evidence type="ECO:0000259" key="8">
    <source>
        <dbReference type="Pfam" id="PF00931"/>
    </source>
</evidence>
<evidence type="ECO:0000313" key="12">
    <source>
        <dbReference type="EMBL" id="KAJ4748806.1"/>
    </source>
</evidence>
<keyword evidence="13" id="KW-1185">Reference proteome</keyword>
<dbReference type="InterPro" id="IPR002182">
    <property type="entry name" value="NB-ARC"/>
</dbReference>
<feature type="domain" description="R13L1/DRL21-like LRR repeat region" evidence="11">
    <location>
        <begin position="735"/>
        <end position="861"/>
    </location>
</feature>
<evidence type="ECO:0000256" key="5">
    <source>
        <dbReference type="ARBA" id="ARBA00022821"/>
    </source>
</evidence>
<keyword evidence="3" id="KW-0677">Repeat</keyword>
<evidence type="ECO:0000256" key="6">
    <source>
        <dbReference type="ARBA" id="ARBA00022840"/>
    </source>
</evidence>
<dbReference type="Pfam" id="PF23559">
    <property type="entry name" value="WHD_DRP"/>
    <property type="match status" value="1"/>
</dbReference>
<feature type="coiled-coil region" evidence="7">
    <location>
        <begin position="64"/>
        <end position="94"/>
    </location>
</feature>
<evidence type="ECO:0000259" key="9">
    <source>
        <dbReference type="Pfam" id="PF18052"/>
    </source>
</evidence>
<dbReference type="PANTHER" id="PTHR36766">
    <property type="entry name" value="PLANT BROAD-SPECTRUM MILDEW RESISTANCE PROTEIN RPW8"/>
    <property type="match status" value="1"/>
</dbReference>
<gene>
    <name evidence="12" type="ORF">LUZ62_083211</name>
</gene>
<dbReference type="Pfam" id="PF18052">
    <property type="entry name" value="Rx_N"/>
    <property type="match status" value="1"/>
</dbReference>
<dbReference type="InterPro" id="IPR032675">
    <property type="entry name" value="LRR_dom_sf"/>
</dbReference>
<dbReference type="InterPro" id="IPR041118">
    <property type="entry name" value="Rx_N"/>
</dbReference>
<organism evidence="12 13">
    <name type="scientific">Rhynchospora pubera</name>
    <dbReference type="NCBI Taxonomy" id="906938"/>
    <lineage>
        <taxon>Eukaryota</taxon>
        <taxon>Viridiplantae</taxon>
        <taxon>Streptophyta</taxon>
        <taxon>Embryophyta</taxon>
        <taxon>Tracheophyta</taxon>
        <taxon>Spermatophyta</taxon>
        <taxon>Magnoliopsida</taxon>
        <taxon>Liliopsida</taxon>
        <taxon>Poales</taxon>
        <taxon>Cyperaceae</taxon>
        <taxon>Cyperoideae</taxon>
        <taxon>Rhynchosporeae</taxon>
        <taxon>Rhynchospora</taxon>
    </lineage>
</organism>
<feature type="domain" description="Disease resistance protein winged helix" evidence="10">
    <location>
        <begin position="466"/>
        <end position="532"/>
    </location>
</feature>
<evidence type="ECO:0000256" key="2">
    <source>
        <dbReference type="ARBA" id="ARBA00022614"/>
    </source>
</evidence>
<keyword evidence="4" id="KW-0547">Nucleotide-binding</keyword>
<dbReference type="InterPro" id="IPR056789">
    <property type="entry name" value="LRR_R13L1-DRL21"/>
</dbReference>
<dbReference type="SUPFAM" id="SSF52058">
    <property type="entry name" value="L domain-like"/>
    <property type="match status" value="2"/>
</dbReference>
<dbReference type="GO" id="GO:0005524">
    <property type="term" value="F:ATP binding"/>
    <property type="evidence" value="ECO:0007669"/>
    <property type="project" value="UniProtKB-KW"/>
</dbReference>
<dbReference type="Pfam" id="PF00931">
    <property type="entry name" value="NB-ARC"/>
    <property type="match status" value="1"/>
</dbReference>
<accession>A0AAV8BZZ5</accession>
<dbReference type="Gene3D" id="1.10.10.10">
    <property type="entry name" value="Winged helix-like DNA-binding domain superfamily/Winged helix DNA-binding domain"/>
    <property type="match status" value="1"/>
</dbReference>
<name>A0AAV8BZZ5_9POAL</name>
<dbReference type="InterPro" id="IPR036388">
    <property type="entry name" value="WH-like_DNA-bd_sf"/>
</dbReference>
<evidence type="ECO:0000259" key="10">
    <source>
        <dbReference type="Pfam" id="PF23559"/>
    </source>
</evidence>
<evidence type="ECO:0000313" key="13">
    <source>
        <dbReference type="Proteomes" id="UP001140206"/>
    </source>
</evidence>
<dbReference type="Gene3D" id="3.40.50.300">
    <property type="entry name" value="P-loop containing nucleotide triphosphate hydrolases"/>
    <property type="match status" value="1"/>
</dbReference>
<evidence type="ECO:0000256" key="1">
    <source>
        <dbReference type="ARBA" id="ARBA00008894"/>
    </source>
</evidence>
<protein>
    <submittedName>
        <fullName evidence="12">Disease resistance protein (CC-NBS-LRR class) family</fullName>
    </submittedName>
</protein>
<feature type="domain" description="NB-ARC" evidence="8">
    <location>
        <begin position="206"/>
        <end position="381"/>
    </location>
</feature>
<feature type="domain" description="Disease resistance N-terminal" evidence="9">
    <location>
        <begin position="13"/>
        <end position="99"/>
    </location>
</feature>
<sequence length="1371" mass="155132">MDPSTALAMAGWFVQVIFDKLADTALQAWASRVQLREEIELLLTHVNRTSVLLEAARGRREICNAALAKCLEELERLARDAEDLVDELGFYRLQAQVEGPRKQQIKAPSITTTRQIVTTSIISLASRFGFGSPANLTDSKIQGTGLDRSTVSSQIKEIINKFDIIGDSVMWGLNLESLHSISEETHKVPTENQTTKYTTVKMIGREKEVNYILELLSSSFSDEVISVLPIVGNGGIGKTSLCRHLYNHPRIKELFDLQIWISVSASFDAVRITRDILEHVSRDRHAGIHSLNMLQEILVEKLKKVSRFLLVIDDMWELRDRKGWETLLAPLRFGDKKGIVILVTTRRNSLVKQLGAAIHIRLDGLKDGEFWSLFKACAFGAEKIENSEYLEVVGREIAKQLKGYPLAAKSVGGLLKRNYDVVHWKRILNTNTWKYLQDDDDIIPTLKLSYNYLPFPLQRCFAYCSLFPKKYSFDWKELVYLWFAQGFIPAQKSKKVEEIGNGYLSMLLDWAFFEKDHIHGKYVMHDLMHDLAQIVSLDECLCIDGSIIREIPGTIRHLSIITKGAYGKDQQSKELHCNESFENQLVEVSSSLEIEKLRTLLLIGQYDPYFARTFASVFKEARQLRVLCLTGMHYDLNHLICNFENLIHLRYLTLSTSKAGRPLPKSLCNLYHLQFLDISRCRHLSDLPEGVDNLISLHRLMAEKELHSMIPNIGKLTSLQKLAEFRVRKVSGFEIRQLKNLGELGGSLRIFCLENVKTKEEARSAGLGHKKHLRKLCLIWEQEKANSGFLAKREVLEGLKPHSNLRKLLISGYGGDVLPTWFDGKMSLTSLESISIENCKALEILPPLGQLPCLKKLRLVNLGAIKEIKDQFYGIPGANGFPLLEHMEVLNMPILKKWIATDNEKYFRSLTCLTITNCEKLEELPFKGKYWFCSLSEVTIDNCHMLCDPVPLPCNDNLKSVSVNITRDLGSMNLRDGNLKIQHVDDGTAVGILQVVYKNLKNVTIMNLKNCRNISPLLWDRFQQTTPFNQSQLLEYPKFISIKKLLIKSCCTTGQQLSLMLLELPSLSKLSLNNCVPVDPVDDDECLLEIPASLTLLKHLMIVDCPGLKIKKEGFTELSSLTEVRIMHCPNFFSYVTTPKDQTETVQSYLLPSSVKKLCFTDLTDSLIASLLLNLSSLAELRVVKSPKLSILNLQSSSSIKKLVVDNCEKLGLIQGIGTAGLNYLLIHRCPFLSTSLGELLSVKVLSISYSSSLNHMLAKYFSLLQHLTIDFSSLSQREQPTRLTEEHEEGFKGLVLLRELKFMNCDNLQSLPSELCLMVSLEELWVSDCPKIAALPTKGLPVTLKSLYVYGCCEELKEQCRSISNVTVHS</sequence>
<keyword evidence="2" id="KW-0433">Leucine-rich repeat</keyword>
<dbReference type="PANTHER" id="PTHR36766:SF40">
    <property type="entry name" value="DISEASE RESISTANCE PROTEIN RGA3"/>
    <property type="match status" value="1"/>
</dbReference>
<evidence type="ECO:0000259" key="11">
    <source>
        <dbReference type="Pfam" id="PF25019"/>
    </source>
</evidence>
<keyword evidence="6" id="KW-0067">ATP-binding</keyword>
<dbReference type="GO" id="GO:0051707">
    <property type="term" value="P:response to other organism"/>
    <property type="evidence" value="ECO:0007669"/>
    <property type="project" value="UniProtKB-ARBA"/>
</dbReference>
<evidence type="ECO:0000256" key="7">
    <source>
        <dbReference type="SAM" id="Coils"/>
    </source>
</evidence>
<proteinExistence type="inferred from homology"/>
<keyword evidence="5" id="KW-0611">Plant defense</keyword>
<dbReference type="Gene3D" id="1.20.5.4130">
    <property type="match status" value="1"/>
</dbReference>
<dbReference type="InterPro" id="IPR042197">
    <property type="entry name" value="Apaf_helical"/>
</dbReference>
<evidence type="ECO:0000256" key="4">
    <source>
        <dbReference type="ARBA" id="ARBA00022741"/>
    </source>
</evidence>
<dbReference type="Pfam" id="PF25019">
    <property type="entry name" value="LRR_R13L1-DRL21"/>
    <property type="match status" value="1"/>
</dbReference>
<comment type="similarity">
    <text evidence="1">Belongs to the disease resistance NB-LRR family.</text>
</comment>
<dbReference type="GO" id="GO:0043531">
    <property type="term" value="F:ADP binding"/>
    <property type="evidence" value="ECO:0007669"/>
    <property type="project" value="InterPro"/>
</dbReference>
<dbReference type="Gene3D" id="3.80.10.10">
    <property type="entry name" value="Ribonuclease Inhibitor"/>
    <property type="match status" value="2"/>
</dbReference>
<dbReference type="InterPro" id="IPR058922">
    <property type="entry name" value="WHD_DRP"/>
</dbReference>
<dbReference type="SUPFAM" id="SSF52540">
    <property type="entry name" value="P-loop containing nucleoside triphosphate hydrolases"/>
    <property type="match status" value="1"/>
</dbReference>